<dbReference type="EMBL" id="FOGS01000007">
    <property type="protein sequence ID" value="SES11940.1"/>
    <property type="molecule type" value="Genomic_DNA"/>
</dbReference>
<proteinExistence type="predicted"/>
<gene>
    <name evidence="1" type="ORF">SAMN04487958_107170</name>
</gene>
<reference evidence="2" key="1">
    <citation type="submission" date="2016-10" db="EMBL/GenBank/DDBJ databases">
        <authorList>
            <person name="Varghese N."/>
            <person name="Submissions S."/>
        </authorList>
    </citation>
    <scope>NUCLEOTIDE SEQUENCE [LARGE SCALE GENOMIC DNA]</scope>
    <source>
        <strain evidence="2">CGMCC 1.6495</strain>
    </source>
</reference>
<dbReference type="PROSITE" id="PS00732">
    <property type="entry name" value="RIBOSOMAL_S16"/>
    <property type="match status" value="1"/>
</dbReference>
<dbReference type="GO" id="GO:0006412">
    <property type="term" value="P:translation"/>
    <property type="evidence" value="ECO:0007669"/>
    <property type="project" value="InterPro"/>
</dbReference>
<keyword evidence="2" id="KW-1185">Reference proteome</keyword>
<dbReference type="AlphaFoldDB" id="A0A1H9UQX4"/>
<dbReference type="STRING" id="416874.SAMN04487958_107170"/>
<protein>
    <submittedName>
        <fullName evidence="1">Uncharacterized protein</fullName>
    </submittedName>
</protein>
<sequence length="99" mass="11146">MSKLLRRIAIVIRLTRAGRGAELDRVVARMEQGGHFEGAVGEMLFALMPCRKNGWLERSLRGGDNRLTSEELQSIGRGWAHRVQRYVKATRHRSSSGGE</sequence>
<name>A0A1H9UQX4_9GAMM</name>
<dbReference type="InterPro" id="IPR020592">
    <property type="entry name" value="Ribosomal_bS16_CS"/>
</dbReference>
<organism evidence="1 2">
    <name type="scientific">Vreelandella subterranea</name>
    <dbReference type="NCBI Taxonomy" id="416874"/>
    <lineage>
        <taxon>Bacteria</taxon>
        <taxon>Pseudomonadati</taxon>
        <taxon>Pseudomonadota</taxon>
        <taxon>Gammaproteobacteria</taxon>
        <taxon>Oceanospirillales</taxon>
        <taxon>Halomonadaceae</taxon>
        <taxon>Vreelandella</taxon>
    </lineage>
</organism>
<evidence type="ECO:0000313" key="1">
    <source>
        <dbReference type="EMBL" id="SES11940.1"/>
    </source>
</evidence>
<dbReference type="GO" id="GO:0003735">
    <property type="term" value="F:structural constituent of ribosome"/>
    <property type="evidence" value="ECO:0007669"/>
    <property type="project" value="InterPro"/>
</dbReference>
<dbReference type="GO" id="GO:0005840">
    <property type="term" value="C:ribosome"/>
    <property type="evidence" value="ECO:0007669"/>
    <property type="project" value="InterPro"/>
</dbReference>
<dbReference type="RefSeq" id="WP_092828105.1">
    <property type="nucleotide sequence ID" value="NZ_FOGS01000007.1"/>
</dbReference>
<accession>A0A1H9UQX4</accession>
<dbReference type="Proteomes" id="UP000198505">
    <property type="component" value="Unassembled WGS sequence"/>
</dbReference>
<evidence type="ECO:0000313" key="2">
    <source>
        <dbReference type="Proteomes" id="UP000198505"/>
    </source>
</evidence>